<dbReference type="SUPFAM" id="SSF100950">
    <property type="entry name" value="NagB/RpiA/CoA transferase-like"/>
    <property type="match status" value="1"/>
</dbReference>
<comment type="caution">
    <text evidence="9">The sequence shown here is derived from an EMBL/GenBank/DDBJ whole genome shotgun (WGS) entry which is preliminary data.</text>
</comment>
<comment type="pathway">
    <text evidence="3 7">Carbohydrate degradation; pentose phosphate pathway; D-ribulose 5-phosphate from D-glucose 6-phosphate (oxidative stage): step 2/3.</text>
</comment>
<dbReference type="InterPro" id="IPR006148">
    <property type="entry name" value="Glc/Gal-6P_isomerase"/>
</dbReference>
<dbReference type="EMBL" id="NEVM01000005">
    <property type="protein sequence ID" value="OZI31910.1"/>
    <property type="molecule type" value="Genomic_DNA"/>
</dbReference>
<evidence type="ECO:0000256" key="3">
    <source>
        <dbReference type="ARBA" id="ARBA00004961"/>
    </source>
</evidence>
<evidence type="ECO:0000313" key="10">
    <source>
        <dbReference type="Proteomes" id="UP000216020"/>
    </source>
</evidence>
<dbReference type="InterPro" id="IPR037171">
    <property type="entry name" value="NagB/RpiA_transferase-like"/>
</dbReference>
<dbReference type="PANTHER" id="PTHR11054:SF0">
    <property type="entry name" value="6-PHOSPHOGLUCONOLACTONASE"/>
    <property type="match status" value="1"/>
</dbReference>
<comment type="catalytic activity">
    <reaction evidence="1 7">
        <text>6-phospho-D-glucono-1,5-lactone + H2O = 6-phospho-D-gluconate + H(+)</text>
        <dbReference type="Rhea" id="RHEA:12556"/>
        <dbReference type="ChEBI" id="CHEBI:15377"/>
        <dbReference type="ChEBI" id="CHEBI:15378"/>
        <dbReference type="ChEBI" id="CHEBI:57955"/>
        <dbReference type="ChEBI" id="CHEBI:58759"/>
        <dbReference type="EC" id="3.1.1.31"/>
    </reaction>
</comment>
<dbReference type="AlphaFoldDB" id="A0A261S542"/>
<dbReference type="GO" id="GO:0006098">
    <property type="term" value="P:pentose-phosphate shunt"/>
    <property type="evidence" value="ECO:0007669"/>
    <property type="project" value="UniProtKB-UniPathway"/>
</dbReference>
<dbReference type="InterPro" id="IPR039104">
    <property type="entry name" value="6PGL"/>
</dbReference>
<dbReference type="Gene3D" id="3.40.50.1360">
    <property type="match status" value="1"/>
</dbReference>
<dbReference type="RefSeq" id="WP_094856315.1">
    <property type="nucleotide sequence ID" value="NZ_NEVM01000005.1"/>
</dbReference>
<proteinExistence type="inferred from homology"/>
<reference evidence="10" key="1">
    <citation type="submission" date="2017-05" db="EMBL/GenBank/DDBJ databases">
        <title>Complete and WGS of Bordetella genogroups.</title>
        <authorList>
            <person name="Spilker T."/>
            <person name="Lipuma J."/>
        </authorList>
    </citation>
    <scope>NUCLEOTIDE SEQUENCE [LARGE SCALE GENOMIC DNA]</scope>
    <source>
        <strain evidence="10">AU16122</strain>
    </source>
</reference>
<evidence type="ECO:0000313" key="9">
    <source>
        <dbReference type="EMBL" id="OZI31910.1"/>
    </source>
</evidence>
<accession>A0A261S542</accession>
<dbReference type="UniPathway" id="UPA00115">
    <property type="reaction ID" value="UER00409"/>
</dbReference>
<dbReference type="OrthoDB" id="9810967at2"/>
<evidence type="ECO:0000256" key="4">
    <source>
        <dbReference type="ARBA" id="ARBA00010662"/>
    </source>
</evidence>
<dbReference type="EC" id="3.1.1.31" evidence="5 7"/>
<dbReference type="GO" id="GO:0017057">
    <property type="term" value="F:6-phosphogluconolactonase activity"/>
    <property type="evidence" value="ECO:0007669"/>
    <property type="project" value="UniProtKB-UniRule"/>
</dbReference>
<comment type="similarity">
    <text evidence="4 7">Belongs to the glucosamine/galactosamine-6-phosphate isomerase family. 6-phosphogluconolactonase subfamily.</text>
</comment>
<evidence type="ECO:0000256" key="2">
    <source>
        <dbReference type="ARBA" id="ARBA00002681"/>
    </source>
</evidence>
<evidence type="ECO:0000259" key="8">
    <source>
        <dbReference type="Pfam" id="PF01182"/>
    </source>
</evidence>
<dbReference type="Pfam" id="PF01182">
    <property type="entry name" value="Glucosamine_iso"/>
    <property type="match status" value="1"/>
</dbReference>
<name>A0A261S542_9BORD</name>
<dbReference type="PANTHER" id="PTHR11054">
    <property type="entry name" value="6-PHOSPHOGLUCONOLACTONASE"/>
    <property type="match status" value="1"/>
</dbReference>
<dbReference type="CDD" id="cd01400">
    <property type="entry name" value="6PGL"/>
    <property type="match status" value="1"/>
</dbReference>
<evidence type="ECO:0000256" key="5">
    <source>
        <dbReference type="ARBA" id="ARBA00013198"/>
    </source>
</evidence>
<feature type="domain" description="Glucosamine/galactosamine-6-phosphate isomerase" evidence="8">
    <location>
        <begin position="19"/>
        <end position="237"/>
    </location>
</feature>
<comment type="function">
    <text evidence="2 7">Hydrolysis of 6-phosphogluconolactone to 6-phosphogluconate.</text>
</comment>
<dbReference type="NCBIfam" id="TIGR01198">
    <property type="entry name" value="pgl"/>
    <property type="match status" value="1"/>
</dbReference>
<sequence length="247" mass="27039">MTGSSRTPAASGTLHVYATPAELIEGAAKWLVEHIEASEDRYALALSGGSTPKPLYERLARPDLARRIDWKRVHLFWGDERFVPHDHPDSNYRMAKLALIDHVPIPPANVHAVPTDGTPESAAQRYAQTLRDFYGADRLDPNRPLFDLNLLGIGDDGHTASLFPGAPQLLEEKEWVAAVVGQKPEPRITLTYPVLDSADTVAFLAQGAAKREPVARARRHDPNTPAGLVAPRGDLLWFLDKAAAPAQ</sequence>
<dbReference type="InterPro" id="IPR005900">
    <property type="entry name" value="6-phosphogluconolactonase_DevB"/>
</dbReference>
<evidence type="ECO:0000256" key="7">
    <source>
        <dbReference type="RuleBase" id="RU365095"/>
    </source>
</evidence>
<organism evidence="9 10">
    <name type="scientific">Bordetella genomosp. 10</name>
    <dbReference type="NCBI Taxonomy" id="1416804"/>
    <lineage>
        <taxon>Bacteria</taxon>
        <taxon>Pseudomonadati</taxon>
        <taxon>Pseudomonadota</taxon>
        <taxon>Betaproteobacteria</taxon>
        <taxon>Burkholderiales</taxon>
        <taxon>Alcaligenaceae</taxon>
        <taxon>Bordetella</taxon>
    </lineage>
</organism>
<dbReference type="GO" id="GO:0005975">
    <property type="term" value="P:carbohydrate metabolic process"/>
    <property type="evidence" value="ECO:0007669"/>
    <property type="project" value="UniProtKB-UniRule"/>
</dbReference>
<evidence type="ECO:0000256" key="1">
    <source>
        <dbReference type="ARBA" id="ARBA00000832"/>
    </source>
</evidence>
<protein>
    <recommendedName>
        <fullName evidence="6 7">6-phosphogluconolactonase</fullName>
        <shortName evidence="7">6PGL</shortName>
        <ecNumber evidence="5 7">3.1.1.31</ecNumber>
    </recommendedName>
</protein>
<gene>
    <name evidence="7" type="primary">pgl</name>
    <name evidence="9" type="ORF">CAL29_29070</name>
</gene>
<dbReference type="Proteomes" id="UP000216020">
    <property type="component" value="Unassembled WGS sequence"/>
</dbReference>
<keyword evidence="10" id="KW-1185">Reference proteome</keyword>
<evidence type="ECO:0000256" key="6">
    <source>
        <dbReference type="ARBA" id="ARBA00020337"/>
    </source>
</evidence>
<keyword evidence="7" id="KW-0378">Hydrolase</keyword>